<reference evidence="3 4" key="1">
    <citation type="journal article" date="2024" name="Nat. Commun.">
        <title>Phylogenomics reveals the evolutionary origins of lichenization in chlorophyte algae.</title>
        <authorList>
            <person name="Puginier C."/>
            <person name="Libourel C."/>
            <person name="Otte J."/>
            <person name="Skaloud P."/>
            <person name="Haon M."/>
            <person name="Grisel S."/>
            <person name="Petersen M."/>
            <person name="Berrin J.G."/>
            <person name="Delaux P.M."/>
            <person name="Dal Grande F."/>
            <person name="Keller J."/>
        </authorList>
    </citation>
    <scope>NUCLEOTIDE SEQUENCE [LARGE SCALE GENOMIC DNA]</scope>
    <source>
        <strain evidence="3 4">SAG 2523</strain>
    </source>
</reference>
<dbReference type="InterPro" id="IPR056971">
    <property type="entry name" value="Znf-C2HC_3"/>
</dbReference>
<feature type="domain" description="C2HC zinc finger plants" evidence="2">
    <location>
        <begin position="130"/>
        <end position="160"/>
    </location>
</feature>
<protein>
    <recommendedName>
        <fullName evidence="2">C2HC zinc finger plants domain-containing protein</fullName>
    </recommendedName>
</protein>
<dbReference type="PANTHER" id="PTHR35513:SF1">
    <property type="entry name" value="OS02G0158600 PROTEIN"/>
    <property type="match status" value="1"/>
</dbReference>
<sequence>MDCESGGTFGEVFDTARGQIASGDPVAALQTLLNLLQLTGGVDAALPALQRVQDALAGQAGSTANATKELSNLLAGLSLQPETENSKAAGPAALGGQNASSGVVSSMHHTPEDRRQLQQQALLQAETAASVADGSSRQCPRCSGIISQARWQEHLDFWCCS</sequence>
<dbReference type="AlphaFoldDB" id="A0AAW1T3Q9"/>
<feature type="region of interest" description="Disordered" evidence="1">
    <location>
        <begin position="84"/>
        <end position="116"/>
    </location>
</feature>
<proteinExistence type="predicted"/>
<comment type="caution">
    <text evidence="3">The sequence shown here is derived from an EMBL/GenBank/DDBJ whole genome shotgun (WGS) entry which is preliminary data.</text>
</comment>
<name>A0AAW1T3Q9_9CHLO</name>
<organism evidence="3 4">
    <name type="scientific">Apatococcus fuscideae</name>
    <dbReference type="NCBI Taxonomy" id="2026836"/>
    <lineage>
        <taxon>Eukaryota</taxon>
        <taxon>Viridiplantae</taxon>
        <taxon>Chlorophyta</taxon>
        <taxon>core chlorophytes</taxon>
        <taxon>Trebouxiophyceae</taxon>
        <taxon>Chlorellales</taxon>
        <taxon>Chlorellaceae</taxon>
        <taxon>Apatococcus</taxon>
    </lineage>
</organism>
<evidence type="ECO:0000313" key="3">
    <source>
        <dbReference type="EMBL" id="KAK9863617.1"/>
    </source>
</evidence>
<gene>
    <name evidence="3" type="ORF">WJX84_012369</name>
</gene>
<dbReference type="Pfam" id="PF25017">
    <property type="entry name" value="zf-C2HC_3"/>
    <property type="match status" value="1"/>
</dbReference>
<dbReference type="EMBL" id="JALJOV010000450">
    <property type="protein sequence ID" value="KAK9863617.1"/>
    <property type="molecule type" value="Genomic_DNA"/>
</dbReference>
<dbReference type="Proteomes" id="UP001485043">
    <property type="component" value="Unassembled WGS sequence"/>
</dbReference>
<evidence type="ECO:0000256" key="1">
    <source>
        <dbReference type="SAM" id="MobiDB-lite"/>
    </source>
</evidence>
<feature type="compositionally biased region" description="Polar residues" evidence="1">
    <location>
        <begin position="97"/>
        <end position="108"/>
    </location>
</feature>
<keyword evidence="4" id="KW-1185">Reference proteome</keyword>
<dbReference type="PANTHER" id="PTHR35513">
    <property type="entry name" value="OS02G0158600 PROTEIN"/>
    <property type="match status" value="1"/>
</dbReference>
<evidence type="ECO:0000313" key="4">
    <source>
        <dbReference type="Proteomes" id="UP001485043"/>
    </source>
</evidence>
<accession>A0AAW1T3Q9</accession>
<evidence type="ECO:0000259" key="2">
    <source>
        <dbReference type="Pfam" id="PF25017"/>
    </source>
</evidence>